<sequence>MAPDIVGDHRAFLAAVFGDLADGGFQGAHHDVPAPFLVFVVELGLLDLGDRAQQGHAAAGDDAFLDRGPGRRKGVFHAGLPFLHVGLGRSAHVDHRDAAGQFRQAFLELLAVVVAVGLLDFLLDLVDAAGDVGGLAGALDNGGVLLVNHHPLGPSQHRQVNILQLEADILGDGLAAGQDGDVVEHRLAPVAEPGRFHRHREQGAADLVDHQGGQRLALDLLGHDQKGLADLGGLLQEGQDILDRADLLVVDENEGILEDRFHPFGVGDEVGGEVATVELHALDDFQGGLGALGLFDGDDAVLAHLVHGVGDDLADLVVIGRGHGRHLFDLLLALDRLAHLLQVGHHRFNRLLDSVAQLDRVAAGGHVLHALAHDGVSQDDAGGGAVAGHVVGLAGDLAGQLGAHVLKGIGEFHFLGDGDAVVDDRRAAELLLQDHEAAPGAEGRRHRVSERLNPFQDKLSGFLLER</sequence>
<dbReference type="Proteomes" id="UP000485484">
    <property type="component" value="Unassembled WGS sequence"/>
</dbReference>
<reference evidence="1" key="1">
    <citation type="submission" date="2017-02" db="EMBL/GenBank/DDBJ databases">
        <title>Delving into the versatile metabolic prowess of the omnipresent phylum Bacteroidetes.</title>
        <authorList>
            <person name="Nobu M.K."/>
            <person name="Mei R."/>
            <person name="Narihiro T."/>
            <person name="Kuroda K."/>
            <person name="Liu W.-T."/>
        </authorList>
    </citation>
    <scope>NUCLEOTIDE SEQUENCE</scope>
    <source>
        <strain evidence="1">ADurb.Bin417</strain>
    </source>
</reference>
<dbReference type="EMBL" id="MWAK01000121">
    <property type="protein sequence ID" value="OPZ92203.1"/>
    <property type="molecule type" value="Genomic_DNA"/>
</dbReference>
<dbReference type="AntiFam" id="ANF00222">
    <property type="entry name" value="Shadow ORF (opposite groL1)"/>
</dbReference>
<comment type="caution">
    <text evidence="1">The sequence shown here is derived from an EMBL/GenBank/DDBJ whole genome shotgun (WGS) entry which is preliminary data.</text>
</comment>
<name>A0A1V5MG37_UNCT6</name>
<evidence type="ECO:0008006" key="2">
    <source>
        <dbReference type="Google" id="ProtNLM"/>
    </source>
</evidence>
<protein>
    <recommendedName>
        <fullName evidence="2">NAD-specific glutamate dehydrogenase</fullName>
    </recommendedName>
</protein>
<evidence type="ECO:0000313" key="1">
    <source>
        <dbReference type="EMBL" id="OPZ92203.1"/>
    </source>
</evidence>
<accession>A0A1V5MG37</accession>
<gene>
    <name evidence="1" type="ORF">BWY73_00898</name>
</gene>
<organism evidence="1">
    <name type="scientific">candidate division TA06 bacterium ADurb.Bin417</name>
    <dbReference type="NCBI Taxonomy" id="1852828"/>
    <lineage>
        <taxon>Bacteria</taxon>
        <taxon>Bacteria division TA06</taxon>
    </lineage>
</organism>
<dbReference type="AlphaFoldDB" id="A0A1V5MG37"/>
<proteinExistence type="predicted"/>